<dbReference type="GO" id="GO:0003723">
    <property type="term" value="F:RNA binding"/>
    <property type="evidence" value="ECO:0007669"/>
    <property type="project" value="UniProtKB-UniRule"/>
</dbReference>
<evidence type="ECO:0000256" key="4">
    <source>
        <dbReference type="SAM" id="MobiDB-lite"/>
    </source>
</evidence>
<evidence type="ECO:0000256" key="3">
    <source>
        <dbReference type="PROSITE-ProRule" id="PRU00176"/>
    </source>
</evidence>
<dbReference type="AlphaFoldDB" id="A0A061B9J4"/>
<dbReference type="PhylomeDB" id="A0A061B9J4"/>
<dbReference type="InterPro" id="IPR012677">
    <property type="entry name" value="Nucleotide-bd_a/b_plait_sf"/>
</dbReference>
<dbReference type="OrthoDB" id="1749473at2759"/>
<protein>
    <submittedName>
        <fullName evidence="6">CYFA0S24e00738g1_1</fullName>
    </submittedName>
</protein>
<evidence type="ECO:0000259" key="5">
    <source>
        <dbReference type="PROSITE" id="PS50102"/>
    </source>
</evidence>
<feature type="region of interest" description="Disordered" evidence="4">
    <location>
        <begin position="265"/>
        <end position="286"/>
    </location>
</feature>
<dbReference type="SUPFAM" id="SSF54928">
    <property type="entry name" value="RNA-binding domain, RBD"/>
    <property type="match status" value="2"/>
</dbReference>
<feature type="domain" description="RRM" evidence="5">
    <location>
        <begin position="166"/>
        <end position="240"/>
    </location>
</feature>
<feature type="domain" description="RRM" evidence="5">
    <location>
        <begin position="323"/>
        <end position="399"/>
    </location>
</feature>
<name>A0A061B9J4_CYBFA</name>
<dbReference type="VEuPathDB" id="FungiDB:BON22_2823"/>
<dbReference type="PROSITE" id="PS50102">
    <property type="entry name" value="RRM"/>
    <property type="match status" value="4"/>
</dbReference>
<proteinExistence type="predicted"/>
<accession>A0A061B9J4</accession>
<dbReference type="InterPro" id="IPR000504">
    <property type="entry name" value="RRM_dom"/>
</dbReference>
<evidence type="ECO:0000256" key="2">
    <source>
        <dbReference type="ARBA" id="ARBA00022884"/>
    </source>
</evidence>
<keyword evidence="1" id="KW-0677">Repeat</keyword>
<dbReference type="Pfam" id="PF00076">
    <property type="entry name" value="RRM_1"/>
    <property type="match status" value="3"/>
</dbReference>
<feature type="domain" description="RRM" evidence="5">
    <location>
        <begin position="423"/>
        <end position="498"/>
    </location>
</feature>
<dbReference type="EMBL" id="LK052909">
    <property type="protein sequence ID" value="CDR46595.1"/>
    <property type="molecule type" value="Genomic_DNA"/>
</dbReference>
<organism evidence="6">
    <name type="scientific">Cyberlindnera fabianii</name>
    <name type="common">Yeast</name>
    <name type="synonym">Hansenula fabianii</name>
    <dbReference type="NCBI Taxonomy" id="36022"/>
    <lineage>
        <taxon>Eukaryota</taxon>
        <taxon>Fungi</taxon>
        <taxon>Dikarya</taxon>
        <taxon>Ascomycota</taxon>
        <taxon>Saccharomycotina</taxon>
        <taxon>Saccharomycetes</taxon>
        <taxon>Phaffomycetales</taxon>
        <taxon>Phaffomycetaceae</taxon>
        <taxon>Cyberlindnera</taxon>
    </lineage>
</organism>
<gene>
    <name evidence="6" type="ORF">CYFA0S_24e00738g</name>
</gene>
<reference evidence="6" key="1">
    <citation type="journal article" date="2014" name="Genome Announc.">
        <title>Genome sequence of the yeast Cyberlindnera fabianii (Hansenula fabianii).</title>
        <authorList>
            <person name="Freel K.C."/>
            <person name="Sarilar V."/>
            <person name="Neuveglise C."/>
            <person name="Devillers H."/>
            <person name="Friedrich A."/>
            <person name="Schacherer J."/>
        </authorList>
    </citation>
    <scope>NUCLEOTIDE SEQUENCE</scope>
    <source>
        <strain evidence="6">YJS4271</strain>
    </source>
</reference>
<evidence type="ECO:0000313" key="6">
    <source>
        <dbReference type="EMBL" id="CDR46595.1"/>
    </source>
</evidence>
<evidence type="ECO:0000256" key="1">
    <source>
        <dbReference type="ARBA" id="ARBA00022737"/>
    </source>
</evidence>
<dbReference type="PANTHER" id="PTHR24012">
    <property type="entry name" value="RNA BINDING PROTEIN"/>
    <property type="match status" value="1"/>
</dbReference>
<dbReference type="InterPro" id="IPR035979">
    <property type="entry name" value="RBD_domain_sf"/>
</dbReference>
<feature type="domain" description="RRM" evidence="5">
    <location>
        <begin position="79"/>
        <end position="157"/>
    </location>
</feature>
<keyword evidence="2 3" id="KW-0694">RNA-binding</keyword>
<sequence length="703" mass="78824">MTSQNDPAILNSISLNASRERMTELLSDFKKLNFNKEKSASPLSNEPSMQSVISPLKDSADNDESIELVKAYKPQEKLVALYIGDLDPEVTEEKLYNFFSDYKTLSTVKICYLPGTKTSLGYGYVNFSSEADALRAIEDLNYMPLLNKEIRIMSSLKGKEKLFLGTNVYLSNLNIGKVNSLRTFYETFRAHGKILSCKLDLNKSQGFISFEDKQTAHEFVRKMDSAMLFGRRLHCAIHVPKASRSSSMNLGRKANLSCTPFTDSSLDTSLDTRSPANVPERQYNSSSAIPVEDLSSVSTLVPSNAVNENDDAYASSTNDLDFKQVYVKCLPSDITEDKLRYTFSQCGPISDVFLQSVPEFKSSWAMITYKYPSGAREATQMFHRKIFNGRRLTCVKALKKTERQQQLLVKCPTVTINKPSPHRKLYLYNLPPKVNENFFKLFMRGYTLHGTVIRYFISPKASIGFIDFEREDDAKTICLVLNGIDISGYCLKASLTKIEDPHKSISASDGDGSAAPLSVFPSENPPLDPLSAISTTTGISSLAETDFDYSKPVSSTTDLQPRFFSNSQPNGGVIRDPNGGLFRLVAVPFGSDTANSSEINSPITRIPSFREVSEYHGTGLANEPLFVTLEKLAPRYIDFIKYPYATRSSNLKRILHYFMDIYAQNDSSLMRCDLEKIMRGDRATESMFKNKLIETIELLGFNR</sequence>
<dbReference type="Gene3D" id="3.30.70.330">
    <property type="match status" value="4"/>
</dbReference>
<dbReference type="SMART" id="SM00360">
    <property type="entry name" value="RRM"/>
    <property type="match status" value="4"/>
</dbReference>